<keyword evidence="2" id="KW-1185">Reference proteome</keyword>
<organism evidence="1 2">
    <name type="scientific">Rhizobium jaguaris</name>
    <dbReference type="NCBI Taxonomy" id="1312183"/>
    <lineage>
        <taxon>Bacteria</taxon>
        <taxon>Pseudomonadati</taxon>
        <taxon>Pseudomonadota</taxon>
        <taxon>Alphaproteobacteria</taxon>
        <taxon>Hyphomicrobiales</taxon>
        <taxon>Rhizobiaceae</taxon>
        <taxon>Rhizobium/Agrobacterium group</taxon>
        <taxon>Rhizobium</taxon>
    </lineage>
</organism>
<accession>A0A387G4C9</accession>
<proteinExistence type="predicted"/>
<keyword evidence="1" id="KW-0614">Plasmid</keyword>
<protein>
    <submittedName>
        <fullName evidence="1">Uncharacterized protein</fullName>
    </submittedName>
</protein>
<reference evidence="1 2" key="1">
    <citation type="submission" date="2018-10" db="EMBL/GenBank/DDBJ databases">
        <title>Rhizobium etli, R. leguminosarum and a new Rhizobium genospecies from Phaseolus dumosus.</title>
        <authorList>
            <person name="Ramirez-Puebla S.T."/>
            <person name="Rogel-Hernandez M.A."/>
            <person name="Guerrero G."/>
            <person name="Ormeno-Orrillo E."/>
            <person name="Martinez-Romero J.C."/>
            <person name="Negrete-Yankelevich S."/>
            <person name="Martinez-Romero E."/>
        </authorList>
    </citation>
    <scope>NUCLEOTIDE SEQUENCE [LARGE SCALE GENOMIC DNA]</scope>
    <source>
        <strain evidence="1 2">CCGE525</strain>
        <plasmid evidence="2">prccge525c</plasmid>
    </source>
</reference>
<evidence type="ECO:0000313" key="1">
    <source>
        <dbReference type="EMBL" id="AYG62446.1"/>
    </source>
</evidence>
<geneLocation type="plasmid" evidence="2">
    <name>prccge525c</name>
</geneLocation>
<dbReference type="OrthoDB" id="8356779at2"/>
<name>A0A387G4C9_9HYPH</name>
<evidence type="ECO:0000313" key="2">
    <source>
        <dbReference type="Proteomes" id="UP000282195"/>
    </source>
</evidence>
<dbReference type="Proteomes" id="UP000282195">
    <property type="component" value="Plasmid pRCCGE525c"/>
</dbReference>
<sequence>MLAGALGACTTYSDTHLGEGAKEVANNAPSMVKKDGAAIVVRVSESSSYCGSGQVVLNKIVNGKIDESQSVTVGQVATGNLKDFGKMYLHVLTLNLPAITKEVDKGDIRTSFRAIAPGSYVATYASCNMGRSRVWMGGNEGGTLFSPAPAPMLRPLAGSNHIVIGEGQIVDAGFLNIQVLQSDLRPNGRGIAVLIGAEAPANFREAIKKNLPDLYPKITYTKFAPYPGVLAPVPLK</sequence>
<dbReference type="EMBL" id="CP032695">
    <property type="protein sequence ID" value="AYG62446.1"/>
    <property type="molecule type" value="Genomic_DNA"/>
</dbReference>
<dbReference type="AlphaFoldDB" id="A0A387G4C9"/>
<dbReference type="KEGG" id="rjg:CCGE525_27090"/>
<gene>
    <name evidence="1" type="ORF">CCGE525_27090</name>
</gene>